<sequence length="77" mass="8155">MQLANSLTLIQDSLHIHVRIHGKWRYGAGVGVRDGGVSDDGYGGGGGGVEDGGGVLYSFVLSFICFVKYSIHPFITV</sequence>
<dbReference type="Proteomes" id="UP001162480">
    <property type="component" value="Chromosome 11"/>
</dbReference>
<keyword evidence="2" id="KW-1185">Reference proteome</keyword>
<reference evidence="1" key="1">
    <citation type="submission" date="2023-08" db="EMBL/GenBank/DDBJ databases">
        <authorList>
            <person name="Alioto T."/>
            <person name="Alioto T."/>
            <person name="Gomez Garrido J."/>
        </authorList>
    </citation>
    <scope>NUCLEOTIDE SEQUENCE</scope>
</reference>
<evidence type="ECO:0000313" key="1">
    <source>
        <dbReference type="EMBL" id="CAI9729789.1"/>
    </source>
</evidence>
<name>A0AA36B904_OCTVU</name>
<proteinExistence type="predicted"/>
<dbReference type="EMBL" id="OX597824">
    <property type="protein sequence ID" value="CAI9729789.1"/>
    <property type="molecule type" value="Genomic_DNA"/>
</dbReference>
<protein>
    <submittedName>
        <fullName evidence="1">Uncharacterized protein</fullName>
    </submittedName>
</protein>
<evidence type="ECO:0000313" key="2">
    <source>
        <dbReference type="Proteomes" id="UP001162480"/>
    </source>
</evidence>
<gene>
    <name evidence="1" type="ORF">OCTVUL_1B023959</name>
</gene>
<dbReference type="AlphaFoldDB" id="A0AA36B904"/>
<accession>A0AA36B904</accession>
<organism evidence="1 2">
    <name type="scientific">Octopus vulgaris</name>
    <name type="common">Common octopus</name>
    <dbReference type="NCBI Taxonomy" id="6645"/>
    <lineage>
        <taxon>Eukaryota</taxon>
        <taxon>Metazoa</taxon>
        <taxon>Spiralia</taxon>
        <taxon>Lophotrochozoa</taxon>
        <taxon>Mollusca</taxon>
        <taxon>Cephalopoda</taxon>
        <taxon>Coleoidea</taxon>
        <taxon>Octopodiformes</taxon>
        <taxon>Octopoda</taxon>
        <taxon>Incirrata</taxon>
        <taxon>Octopodidae</taxon>
        <taxon>Octopus</taxon>
    </lineage>
</organism>